<protein>
    <recommendedName>
        <fullName evidence="6 7">Citrate synthase</fullName>
    </recommendedName>
</protein>
<gene>
    <name evidence="11" type="ORF">SAMN05443377_10887</name>
</gene>
<dbReference type="Proteomes" id="UP000198815">
    <property type="component" value="Unassembled WGS sequence"/>
</dbReference>
<dbReference type="CDD" id="cd06114">
    <property type="entry name" value="EcCS_like"/>
    <property type="match status" value="1"/>
</dbReference>
<dbReference type="InterPro" id="IPR024176">
    <property type="entry name" value="Citrate_synthase_bac-typ"/>
</dbReference>
<evidence type="ECO:0000256" key="8">
    <source>
        <dbReference type="PIRSR" id="PIRSR001369-1"/>
    </source>
</evidence>
<evidence type="ECO:0000256" key="4">
    <source>
        <dbReference type="ARBA" id="ARBA00022679"/>
    </source>
</evidence>
<feature type="active site" evidence="8">
    <location>
        <position position="362"/>
    </location>
</feature>
<name>A0A1H9RS42_9ACTN</name>
<feature type="active site" evidence="8">
    <location>
        <position position="305"/>
    </location>
</feature>
<keyword evidence="3 9" id="KW-0816">Tricarboxylic acid cycle</keyword>
<dbReference type="AlphaFoldDB" id="A0A1H9RS42"/>
<dbReference type="NCBIfam" id="NF004126">
    <property type="entry name" value="PRK05614.1"/>
    <property type="match status" value="1"/>
</dbReference>
<dbReference type="PIRSF" id="PIRSF001369">
    <property type="entry name" value="Citrate_synth"/>
    <property type="match status" value="1"/>
</dbReference>
<dbReference type="OrthoDB" id="9800864at2"/>
<dbReference type="SUPFAM" id="SSF48256">
    <property type="entry name" value="Citrate synthase"/>
    <property type="match status" value="1"/>
</dbReference>
<evidence type="ECO:0000256" key="6">
    <source>
        <dbReference type="NCBIfam" id="TIGR01798"/>
    </source>
</evidence>
<dbReference type="InterPro" id="IPR010953">
    <property type="entry name" value="Citrate_synthase_typ-I"/>
</dbReference>
<dbReference type="PANTHER" id="PTHR42871">
    <property type="entry name" value="CITRATE SYNTHASE"/>
    <property type="match status" value="1"/>
</dbReference>
<evidence type="ECO:0000256" key="1">
    <source>
        <dbReference type="ARBA" id="ARBA00004751"/>
    </source>
</evidence>
<dbReference type="InterPro" id="IPR036969">
    <property type="entry name" value="Citrate_synthase_sf"/>
</dbReference>
<keyword evidence="12" id="KW-1185">Reference proteome</keyword>
<keyword evidence="4 7" id="KW-0808">Transferase</keyword>
<dbReference type="PANTHER" id="PTHR42871:SF1">
    <property type="entry name" value="CITRATE SYNTHASE"/>
    <property type="match status" value="1"/>
</dbReference>
<evidence type="ECO:0000313" key="12">
    <source>
        <dbReference type="Proteomes" id="UP000198815"/>
    </source>
</evidence>
<comment type="pathway">
    <text evidence="1 9">Carbohydrate metabolism; tricarboxylic acid cycle; isocitrate from oxaloacetate: step 1/2.</text>
</comment>
<dbReference type="Gene3D" id="2.20.28.60">
    <property type="match status" value="1"/>
</dbReference>
<dbReference type="InterPro" id="IPR019810">
    <property type="entry name" value="Citrate_synthase_AS"/>
</dbReference>
<evidence type="ECO:0000256" key="9">
    <source>
        <dbReference type="RuleBase" id="RU003370"/>
    </source>
</evidence>
<comment type="similarity">
    <text evidence="2 7 10">Belongs to the citrate synthase family.</text>
</comment>
<proteinExistence type="inferred from homology"/>
<evidence type="ECO:0000256" key="2">
    <source>
        <dbReference type="ARBA" id="ARBA00010566"/>
    </source>
</evidence>
<evidence type="ECO:0000256" key="10">
    <source>
        <dbReference type="RuleBase" id="RU003406"/>
    </source>
</evidence>
<dbReference type="Gene3D" id="1.10.230.10">
    <property type="entry name" value="Cytochrome P450-Terp, domain 2"/>
    <property type="match status" value="1"/>
</dbReference>
<dbReference type="GO" id="GO:0005737">
    <property type="term" value="C:cytoplasm"/>
    <property type="evidence" value="ECO:0007669"/>
    <property type="project" value="InterPro"/>
</dbReference>
<accession>A0A1H9RS42</accession>
<comment type="catalytic activity">
    <reaction evidence="5 9">
        <text>oxaloacetate + acetyl-CoA + H2O = citrate + CoA + H(+)</text>
        <dbReference type="Rhea" id="RHEA:16845"/>
        <dbReference type="ChEBI" id="CHEBI:15377"/>
        <dbReference type="ChEBI" id="CHEBI:15378"/>
        <dbReference type="ChEBI" id="CHEBI:16452"/>
        <dbReference type="ChEBI" id="CHEBI:16947"/>
        <dbReference type="ChEBI" id="CHEBI:57287"/>
        <dbReference type="ChEBI" id="CHEBI:57288"/>
        <dbReference type="EC" id="2.3.3.16"/>
    </reaction>
</comment>
<dbReference type="Gene3D" id="1.10.580.10">
    <property type="entry name" value="Citrate Synthase, domain 1"/>
    <property type="match status" value="1"/>
</dbReference>
<evidence type="ECO:0000313" key="11">
    <source>
        <dbReference type="EMBL" id="SER74729.1"/>
    </source>
</evidence>
<dbReference type="PRINTS" id="PR00143">
    <property type="entry name" value="CITRTSNTHASE"/>
</dbReference>
<evidence type="ECO:0000256" key="7">
    <source>
        <dbReference type="PIRNR" id="PIRNR001369"/>
    </source>
</evidence>
<dbReference type="InterPro" id="IPR016142">
    <property type="entry name" value="Citrate_synth-like_lrg_a-sub"/>
</dbReference>
<dbReference type="PROSITE" id="PS00480">
    <property type="entry name" value="CITRATE_SYNTHASE"/>
    <property type="match status" value="1"/>
</dbReference>
<dbReference type="InterPro" id="IPR016143">
    <property type="entry name" value="Citrate_synth-like_sm_a-sub"/>
</dbReference>
<evidence type="ECO:0000256" key="5">
    <source>
        <dbReference type="ARBA" id="ARBA00049288"/>
    </source>
</evidence>
<dbReference type="GO" id="GO:0036440">
    <property type="term" value="F:citrate synthase activity"/>
    <property type="evidence" value="ECO:0007669"/>
    <property type="project" value="UniProtKB-EC"/>
</dbReference>
<dbReference type="UniPathway" id="UPA00223">
    <property type="reaction ID" value="UER00717"/>
</dbReference>
<dbReference type="NCBIfam" id="TIGR01798">
    <property type="entry name" value="cit_synth_I"/>
    <property type="match status" value="1"/>
</dbReference>
<dbReference type="FunFam" id="1.10.230.10:FF:000002">
    <property type="entry name" value="Citrate synthase"/>
    <property type="match status" value="1"/>
</dbReference>
<reference evidence="11 12" key="1">
    <citation type="submission" date="2016-10" db="EMBL/GenBank/DDBJ databases">
        <authorList>
            <person name="de Groot N.N."/>
        </authorList>
    </citation>
    <scope>NUCLEOTIDE SEQUENCE [LARGE SCALE GENOMIC DNA]</scope>
    <source>
        <strain evidence="11 12">DSM 16859</strain>
    </source>
</reference>
<dbReference type="GO" id="GO:0006099">
    <property type="term" value="P:tricarboxylic acid cycle"/>
    <property type="evidence" value="ECO:0007669"/>
    <property type="project" value="UniProtKB-UniRule"/>
</dbReference>
<dbReference type="InterPro" id="IPR002020">
    <property type="entry name" value="Citrate_synthase"/>
</dbReference>
<dbReference type="RefSeq" id="WP_091968842.1">
    <property type="nucleotide sequence ID" value="NZ_FOGZ01000008.1"/>
</dbReference>
<dbReference type="STRING" id="64702.SAMN05443377_10887"/>
<evidence type="ECO:0000256" key="3">
    <source>
        <dbReference type="ARBA" id="ARBA00022532"/>
    </source>
</evidence>
<dbReference type="EMBL" id="FOGZ01000008">
    <property type="protein sequence ID" value="SER74729.1"/>
    <property type="molecule type" value="Genomic_DNA"/>
</dbReference>
<sequence>MVHTVRLTNDGVDVELPVVEATVGANGYDVSTLLSSSGNVTFDPGFANTAACTSSITYIDGDKGILRYRGYPIEQLAEQSTFLETAYLVIYGELPTAAQLADFEDRIRRKTMIDEAMRNLFHSFPRRSHPMPVLAAGIIALSTFSGDSLGDSPAAIEKATDRLIAKVPTLAAFGYKNSRGEPTLYPDNSLSYIQNFERMSFGYPTEPYHFEPQITRALEVLLILHADHEQNCSTSTVRLVGSSGANIYASVAAGVNALSGPLHGGANQAVLEMLEQIKASGISVKEYIQQVKDRKAGIKLMGFGHRIYKNYDPRASIIKKHADEVLKLKEGRRDLLEIAQELEQTALADDYFTERKLYPNVDFYSGLIYEAMGFPKEMFTVLFAIGRLPGWIAQWREMRSNPKNKIGRPRQIYVGNPERAFVPIDERRDAR</sequence>
<dbReference type="Pfam" id="PF00285">
    <property type="entry name" value="Citrate_synt"/>
    <property type="match status" value="1"/>
</dbReference>
<organism evidence="11 12">
    <name type="scientific">Propionibacterium cyclohexanicum</name>
    <dbReference type="NCBI Taxonomy" id="64702"/>
    <lineage>
        <taxon>Bacteria</taxon>
        <taxon>Bacillati</taxon>
        <taxon>Actinomycetota</taxon>
        <taxon>Actinomycetes</taxon>
        <taxon>Propionibacteriales</taxon>
        <taxon>Propionibacteriaceae</taxon>
        <taxon>Propionibacterium</taxon>
    </lineage>
</organism>